<dbReference type="InterPro" id="IPR006571">
    <property type="entry name" value="TLDc_dom"/>
</dbReference>
<protein>
    <recommendedName>
        <fullName evidence="1">TLDc domain-containing protein</fullName>
    </recommendedName>
</protein>
<dbReference type="OrthoDB" id="309150at2759"/>
<evidence type="ECO:0000313" key="2">
    <source>
        <dbReference type="EMBL" id="CAD8129022.1"/>
    </source>
</evidence>
<feature type="domain" description="TLDc" evidence="1">
    <location>
        <begin position="243"/>
        <end position="403"/>
    </location>
</feature>
<gene>
    <name evidence="2" type="ORF">PSON_ATCC_30995.1.T2040015</name>
</gene>
<dbReference type="EMBL" id="CAJJDN010000204">
    <property type="protein sequence ID" value="CAD8129022.1"/>
    <property type="molecule type" value="Genomic_DNA"/>
</dbReference>
<comment type="caution">
    <text evidence="2">The sequence shown here is derived from an EMBL/GenBank/DDBJ whole genome shotgun (WGS) entry which is preliminary data.</text>
</comment>
<dbReference type="Proteomes" id="UP000692954">
    <property type="component" value="Unassembled WGS sequence"/>
</dbReference>
<evidence type="ECO:0000313" key="3">
    <source>
        <dbReference type="Proteomes" id="UP000692954"/>
    </source>
</evidence>
<keyword evidence="3" id="KW-1185">Reference proteome</keyword>
<reference evidence="2" key="1">
    <citation type="submission" date="2021-01" db="EMBL/GenBank/DDBJ databases">
        <authorList>
            <consortium name="Genoscope - CEA"/>
            <person name="William W."/>
        </authorList>
    </citation>
    <scope>NUCLEOTIDE SEQUENCE</scope>
</reference>
<proteinExistence type="predicted"/>
<organism evidence="2 3">
    <name type="scientific">Paramecium sonneborni</name>
    <dbReference type="NCBI Taxonomy" id="65129"/>
    <lineage>
        <taxon>Eukaryota</taxon>
        <taxon>Sar</taxon>
        <taxon>Alveolata</taxon>
        <taxon>Ciliophora</taxon>
        <taxon>Intramacronucleata</taxon>
        <taxon>Oligohymenophorea</taxon>
        <taxon>Peniculida</taxon>
        <taxon>Parameciidae</taxon>
        <taxon>Paramecium</taxon>
    </lineage>
</organism>
<dbReference type="Pfam" id="PF07534">
    <property type="entry name" value="TLD"/>
    <property type="match status" value="1"/>
</dbReference>
<name>A0A8S1RNW8_9CILI</name>
<dbReference type="AlphaFoldDB" id="A0A8S1RNW8"/>
<accession>A0A8S1RNW8</accession>
<dbReference type="PANTHER" id="PTHR23354:SF122">
    <property type="entry name" value="GTPASE-ACTIVATING PROTEIN SKYWALKER"/>
    <property type="match status" value="1"/>
</dbReference>
<evidence type="ECO:0000259" key="1">
    <source>
        <dbReference type="PROSITE" id="PS51886"/>
    </source>
</evidence>
<sequence>MNSIHCLQHEGQQLLFFLPQSDTTQYLCEICLHSFQEQQNLQKYQKAIQITKALTYPEYLISKLDIDKNFFNYFIEVDNQDENFPIQQLKKIEQEILEMQSTLTKLYQDFKLFFQSYQDLQQKIRNDLKQVIFFITKIVKLDQLKEIINSLNQLGDTVCPQAIKSSEQNLHQYIKGLIQNNGAYLNDKIFHFQVQKLNQFKDLKKEKFPDINKINEIFKQISEQHCNLNKFINRRLQTNIKSNLLKLQYLSKIQDYIERKTDKTILQAQLIYQGTKDGLNGQIFLAKVNGKNNLLFVFKSSSGAIFGSYTPCKWVKMDANYQFFQDDSCSSFIFSQTHDQIYPLKQERKQYAICRHKDYPIAFGGGHDLQMNSDFQTGFSYLGNTYQCDQGLGLQNIYLFGQAQPNIQEFEVFELIFI</sequence>
<dbReference type="PROSITE" id="PS51886">
    <property type="entry name" value="TLDC"/>
    <property type="match status" value="1"/>
</dbReference>
<dbReference type="PANTHER" id="PTHR23354">
    <property type="entry name" value="NUCLEOLAR PROTEIN 7/ESTROGEN RECEPTOR COACTIVATOR-RELATED"/>
    <property type="match status" value="1"/>
</dbReference>